<protein>
    <submittedName>
        <fullName evidence="3">Lipase A</fullName>
    </submittedName>
</protein>
<feature type="transmembrane region" description="Helical" evidence="2">
    <location>
        <begin position="45"/>
        <end position="67"/>
    </location>
</feature>
<dbReference type="Gene3D" id="1.10.260.130">
    <property type="match status" value="1"/>
</dbReference>
<accession>A0A9Q8LCA3</accession>
<dbReference type="PANTHER" id="PTHR34853">
    <property type="match status" value="1"/>
</dbReference>
<dbReference type="Gene3D" id="3.40.50.1820">
    <property type="entry name" value="alpha/beta hydrolase"/>
    <property type="match status" value="1"/>
</dbReference>
<dbReference type="AlphaFoldDB" id="A0A9Q8LCA3"/>
<name>A0A9Q8LCA3_PASFU</name>
<dbReference type="GeneID" id="71988478"/>
<dbReference type="InterPro" id="IPR029058">
    <property type="entry name" value="AB_hydrolase_fold"/>
</dbReference>
<dbReference type="Proteomes" id="UP000756132">
    <property type="component" value="Chromosome 3"/>
</dbReference>
<organism evidence="3 4">
    <name type="scientific">Passalora fulva</name>
    <name type="common">Tomato leaf mold</name>
    <name type="synonym">Cladosporium fulvum</name>
    <dbReference type="NCBI Taxonomy" id="5499"/>
    <lineage>
        <taxon>Eukaryota</taxon>
        <taxon>Fungi</taxon>
        <taxon>Dikarya</taxon>
        <taxon>Ascomycota</taxon>
        <taxon>Pezizomycotina</taxon>
        <taxon>Dothideomycetes</taxon>
        <taxon>Dothideomycetidae</taxon>
        <taxon>Mycosphaerellales</taxon>
        <taxon>Mycosphaerellaceae</taxon>
        <taxon>Fulvia</taxon>
    </lineage>
</organism>
<evidence type="ECO:0000313" key="3">
    <source>
        <dbReference type="EMBL" id="UJO14871.1"/>
    </source>
</evidence>
<dbReference type="SUPFAM" id="SSF53474">
    <property type="entry name" value="alpha/beta-Hydrolases"/>
    <property type="match status" value="1"/>
</dbReference>
<reference evidence="3" key="1">
    <citation type="submission" date="2021-12" db="EMBL/GenBank/DDBJ databases">
        <authorList>
            <person name="Zaccaron A."/>
            <person name="Stergiopoulos I."/>
        </authorList>
    </citation>
    <scope>NUCLEOTIDE SEQUENCE</scope>
    <source>
        <strain evidence="3">Race5_Kim</strain>
    </source>
</reference>
<dbReference type="OrthoDB" id="2373480at2759"/>
<keyword evidence="2" id="KW-1133">Transmembrane helix</keyword>
<gene>
    <name evidence="3" type="ORF">CLAFUR5_08600</name>
</gene>
<dbReference type="RefSeq" id="XP_047759237.1">
    <property type="nucleotide sequence ID" value="XM_047907748.1"/>
</dbReference>
<dbReference type="InterPro" id="IPR005152">
    <property type="entry name" value="Lipase_secreted"/>
</dbReference>
<dbReference type="PIRSF" id="PIRSF029171">
    <property type="entry name" value="Esterase_LipA"/>
    <property type="match status" value="1"/>
</dbReference>
<dbReference type="GO" id="GO:0016042">
    <property type="term" value="P:lipid catabolic process"/>
    <property type="evidence" value="ECO:0007669"/>
    <property type="project" value="InterPro"/>
</dbReference>
<dbReference type="EMBL" id="CP090165">
    <property type="protein sequence ID" value="UJO14871.1"/>
    <property type="molecule type" value="Genomic_DNA"/>
</dbReference>
<keyword evidence="2" id="KW-0472">Membrane</keyword>
<proteinExistence type="predicted"/>
<keyword evidence="2" id="KW-0812">Transmembrane</keyword>
<keyword evidence="1" id="KW-0378">Hydrolase</keyword>
<evidence type="ECO:0000256" key="1">
    <source>
        <dbReference type="ARBA" id="ARBA00022801"/>
    </source>
</evidence>
<keyword evidence="4" id="KW-1185">Reference proteome</keyword>
<evidence type="ECO:0000256" key="2">
    <source>
        <dbReference type="SAM" id="Phobius"/>
    </source>
</evidence>
<evidence type="ECO:0000313" key="4">
    <source>
        <dbReference type="Proteomes" id="UP000756132"/>
    </source>
</evidence>
<dbReference type="KEGG" id="ffu:CLAFUR5_08600"/>
<dbReference type="GO" id="GO:0004806">
    <property type="term" value="F:triacylglycerol lipase activity"/>
    <property type="evidence" value="ECO:0007669"/>
    <property type="project" value="InterPro"/>
</dbReference>
<dbReference type="PANTHER" id="PTHR34853:SF5">
    <property type="entry name" value="LIP-DOMAIN-CONTAINING PROTEIN-RELATED"/>
    <property type="match status" value="1"/>
</dbReference>
<dbReference type="Pfam" id="PF03583">
    <property type="entry name" value="LIP"/>
    <property type="match status" value="1"/>
</dbReference>
<sequence>MSIKTQFETSYHGKFGALTMASRMTGTNSGVANLKDGIIHLNMTVLSALLQLFVAAYIPLAAATVALPSTDPFYTPPNNLTSYGPGDVIRSRNIPPNLNGILGTTLTPLYVKTAYQYLYRTTNDAGDAAAAVATLLVPNKADPSKLLAYQTAYDSANNDCSPSYALQAGANTTATSDIAFIAASLENGWYVTTSDYEGLNAAYTAGLGSGYATLDSVRATFKQASVSGLSPSARYVLWGYSGGSLASEWAAELQPSYAPELNFAGVALGGLIPNVQNVLTTINQGPFAGLAFSGIFGLSKASPELMTFLQQQLIPSKSAEFHQIANGCLSQAASAGFFNNVYSYFVDGKNTFNQPVPQRVLAATGVMGTHGTPKSPLFVYKAVADEVSPSADTDALVAKLCGQGAVIEYHKDVLGEHVSEAITGSASALAWVSDRLSGKPLTHTTCVTQFVALTSISLDTVEELGSDVVGLLKTILGGGLGPAISG</sequence>
<reference evidence="3" key="2">
    <citation type="journal article" date="2022" name="Microb. Genom.">
        <title>A chromosome-scale genome assembly of the tomato pathogen Cladosporium fulvum reveals a compartmentalized genome architecture and the presence of a dispensable chromosome.</title>
        <authorList>
            <person name="Zaccaron A.Z."/>
            <person name="Chen L.H."/>
            <person name="Samaras A."/>
            <person name="Stergiopoulos I."/>
        </authorList>
    </citation>
    <scope>NUCLEOTIDE SEQUENCE</scope>
    <source>
        <strain evidence="3">Race5_Kim</strain>
    </source>
</reference>